<comment type="caution">
    <text evidence="1">The sequence shown here is derived from an EMBL/GenBank/DDBJ whole genome shotgun (WGS) entry which is preliminary data.</text>
</comment>
<dbReference type="OrthoDB" id="46292at2759"/>
<reference evidence="2" key="1">
    <citation type="journal article" date="2023" name="Commun. Biol.">
        <title>Genome analysis of Parmales, the sister group of diatoms, reveals the evolutionary specialization of diatoms from phago-mixotrophs to photoautotrophs.</title>
        <authorList>
            <person name="Ban H."/>
            <person name="Sato S."/>
            <person name="Yoshikawa S."/>
            <person name="Yamada K."/>
            <person name="Nakamura Y."/>
            <person name="Ichinomiya M."/>
            <person name="Sato N."/>
            <person name="Blanc-Mathieu R."/>
            <person name="Endo H."/>
            <person name="Kuwata A."/>
            <person name="Ogata H."/>
        </authorList>
    </citation>
    <scope>NUCLEOTIDE SEQUENCE [LARGE SCALE GENOMIC DNA]</scope>
    <source>
        <strain evidence="2">NIES 3701</strain>
    </source>
</reference>
<protein>
    <submittedName>
        <fullName evidence="1">Uncharacterized protein</fullName>
    </submittedName>
</protein>
<sequence>MSTEASYALHQELYGLYREYYHSGQVVLCDQDDFKDGTVRITEPGLYVLTEDIVFDPADGFTTDASGNPEATLLGTVETDGVILNLQGYTIRQ</sequence>
<keyword evidence="2" id="KW-1185">Reference proteome</keyword>
<evidence type="ECO:0000313" key="2">
    <source>
        <dbReference type="Proteomes" id="UP001165085"/>
    </source>
</evidence>
<accession>A0A9W7AEQ5</accession>
<name>A0A9W7AEQ5_9STRA</name>
<dbReference type="AlphaFoldDB" id="A0A9W7AEQ5"/>
<organism evidence="1 2">
    <name type="scientific">Triparma strigata</name>
    <dbReference type="NCBI Taxonomy" id="1606541"/>
    <lineage>
        <taxon>Eukaryota</taxon>
        <taxon>Sar</taxon>
        <taxon>Stramenopiles</taxon>
        <taxon>Ochrophyta</taxon>
        <taxon>Bolidophyceae</taxon>
        <taxon>Parmales</taxon>
        <taxon>Triparmaceae</taxon>
        <taxon>Triparma</taxon>
    </lineage>
</organism>
<gene>
    <name evidence="1" type="ORF">TrST_g1102</name>
</gene>
<dbReference type="Proteomes" id="UP001165085">
    <property type="component" value="Unassembled WGS sequence"/>
</dbReference>
<dbReference type="EMBL" id="BRXY01000131">
    <property type="protein sequence ID" value="GMH69226.1"/>
    <property type="molecule type" value="Genomic_DNA"/>
</dbReference>
<evidence type="ECO:0000313" key="1">
    <source>
        <dbReference type="EMBL" id="GMH69226.1"/>
    </source>
</evidence>
<proteinExistence type="predicted"/>